<gene>
    <name evidence="1" type="ORF">GNE07_16985</name>
</gene>
<sequence length="266" mass="31391">MMNQPYNIFIEGIPGSGKSTLLDALARHFTDYRVFREGDISPVELAWCAYMTETEYRQALSDLADLRDEIEKSTVKEGTHFITPYTKIKTVHYDFYEYMEKFEVYGGRKSPSEFRDIILRRFRAFHSGGNLFECSFFQNILEELMLYAMFSDQQIMDFYQELAALLDLSNFKLIRLVSPDIRQCIQTIKEERVNPEGEEVWYQLMIGYLSRSPYGQVHQIEDFDGMISHFRRRIRLENEVMTLLPAGCCCDIESKHYDLTDLLRIF</sequence>
<organism evidence="1 2">
    <name type="scientific">Hungatella hathewayi</name>
    <dbReference type="NCBI Taxonomy" id="154046"/>
    <lineage>
        <taxon>Bacteria</taxon>
        <taxon>Bacillati</taxon>
        <taxon>Bacillota</taxon>
        <taxon>Clostridia</taxon>
        <taxon>Lachnospirales</taxon>
        <taxon>Lachnospiraceae</taxon>
        <taxon>Hungatella</taxon>
    </lineage>
</organism>
<dbReference type="SUPFAM" id="SSF52540">
    <property type="entry name" value="P-loop containing nucleoside triphosphate hydrolases"/>
    <property type="match status" value="2"/>
</dbReference>
<name>A0AAW9WHB6_9FIRM</name>
<dbReference type="EMBL" id="WNME01000011">
    <property type="protein sequence ID" value="MUB64730.1"/>
    <property type="molecule type" value="Genomic_DNA"/>
</dbReference>
<dbReference type="InterPro" id="IPR027417">
    <property type="entry name" value="P-loop_NTPase"/>
</dbReference>
<dbReference type="Proteomes" id="UP000434223">
    <property type="component" value="Unassembled WGS sequence"/>
</dbReference>
<comment type="caution">
    <text evidence="1">The sequence shown here is derived from an EMBL/GenBank/DDBJ whole genome shotgun (WGS) entry which is preliminary data.</text>
</comment>
<dbReference type="RefSeq" id="WP_055651586.1">
    <property type="nucleotide sequence ID" value="NZ_CZAZ01000031.1"/>
</dbReference>
<dbReference type="Gene3D" id="3.40.50.300">
    <property type="entry name" value="P-loop containing nucleotide triphosphate hydrolases"/>
    <property type="match status" value="1"/>
</dbReference>
<accession>A0AAW9WHB6</accession>
<evidence type="ECO:0000313" key="1">
    <source>
        <dbReference type="EMBL" id="MUB64730.1"/>
    </source>
</evidence>
<dbReference type="AlphaFoldDB" id="A0AAW9WHB6"/>
<protein>
    <recommendedName>
        <fullName evidence="3">Deoxynucleoside kinase domain-containing protein</fullName>
    </recommendedName>
</protein>
<reference evidence="1 2" key="1">
    <citation type="submission" date="2019-09" db="EMBL/GenBank/DDBJ databases">
        <title>Draft genome sequencing of Hungatella hathewayi 123Y-2.</title>
        <authorList>
            <person name="Lv Q."/>
            <person name="Li S."/>
        </authorList>
    </citation>
    <scope>NUCLEOTIDE SEQUENCE [LARGE SCALE GENOMIC DNA]</scope>
    <source>
        <strain evidence="1 2">123Y-2</strain>
    </source>
</reference>
<proteinExistence type="predicted"/>
<evidence type="ECO:0008006" key="3">
    <source>
        <dbReference type="Google" id="ProtNLM"/>
    </source>
</evidence>
<evidence type="ECO:0000313" key="2">
    <source>
        <dbReference type="Proteomes" id="UP000434223"/>
    </source>
</evidence>